<organism evidence="2 3">
    <name type="scientific">Lacimonas salitolerans</name>
    <dbReference type="NCBI Taxonomy" id="1323750"/>
    <lineage>
        <taxon>Bacteria</taxon>
        <taxon>Pseudomonadati</taxon>
        <taxon>Pseudomonadota</taxon>
        <taxon>Alphaproteobacteria</taxon>
        <taxon>Rhodobacterales</taxon>
        <taxon>Paracoccaceae</taxon>
        <taxon>Lacimonas</taxon>
    </lineage>
</organism>
<sequence length="150" mass="16163">MIVFSRILAVVAVTGLGGAGAMAQETIGSYYAALGPQDYVNSKGARLRDFGAILQQDRANYHRFNRRDPQDQGDPFFGDAQRRAMIPALFAAGNNGWWNQHGVTPPTSAPLDADVLVIICTRNKMLSHIIVNHANGDGYNTCEGNVTAGD</sequence>
<feature type="chain" id="PRO_5046165379" evidence="1">
    <location>
        <begin position="24"/>
        <end position="150"/>
    </location>
</feature>
<feature type="signal peptide" evidence="1">
    <location>
        <begin position="1"/>
        <end position="23"/>
    </location>
</feature>
<dbReference type="Proteomes" id="UP001597186">
    <property type="component" value="Unassembled WGS sequence"/>
</dbReference>
<name>A0ABW4EJE0_9RHOB</name>
<comment type="caution">
    <text evidence="2">The sequence shown here is derived from an EMBL/GenBank/DDBJ whole genome shotgun (WGS) entry which is preliminary data.</text>
</comment>
<gene>
    <name evidence="2" type="ORF">ACFTOW_19455</name>
</gene>
<proteinExistence type="predicted"/>
<dbReference type="RefSeq" id="WP_379918894.1">
    <property type="nucleotide sequence ID" value="NZ_JBHUDD010000160.1"/>
</dbReference>
<evidence type="ECO:0000313" key="3">
    <source>
        <dbReference type="Proteomes" id="UP001597186"/>
    </source>
</evidence>
<evidence type="ECO:0000313" key="2">
    <source>
        <dbReference type="EMBL" id="MFD1511567.1"/>
    </source>
</evidence>
<keyword evidence="1" id="KW-0732">Signal</keyword>
<dbReference type="EMBL" id="JBHUDD010000160">
    <property type="protein sequence ID" value="MFD1511567.1"/>
    <property type="molecule type" value="Genomic_DNA"/>
</dbReference>
<protein>
    <submittedName>
        <fullName evidence="2">Uncharacterized protein</fullName>
    </submittedName>
</protein>
<keyword evidence="3" id="KW-1185">Reference proteome</keyword>
<evidence type="ECO:0000256" key="1">
    <source>
        <dbReference type="SAM" id="SignalP"/>
    </source>
</evidence>
<accession>A0ABW4EJE0</accession>
<reference evidence="3" key="1">
    <citation type="journal article" date="2019" name="Int. J. Syst. Evol. Microbiol.">
        <title>The Global Catalogue of Microorganisms (GCM) 10K type strain sequencing project: providing services to taxonomists for standard genome sequencing and annotation.</title>
        <authorList>
            <consortium name="The Broad Institute Genomics Platform"/>
            <consortium name="The Broad Institute Genome Sequencing Center for Infectious Disease"/>
            <person name="Wu L."/>
            <person name="Ma J."/>
        </authorList>
    </citation>
    <scope>NUCLEOTIDE SEQUENCE [LARGE SCALE GENOMIC DNA]</scope>
    <source>
        <strain evidence="3">CGMCC 1.12477</strain>
    </source>
</reference>